<protein>
    <recommendedName>
        <fullName evidence="10">Site-specific recombinase XerD</fullName>
    </recommendedName>
</protein>
<evidence type="ECO:0008006" key="10">
    <source>
        <dbReference type="Google" id="ProtNLM"/>
    </source>
</evidence>
<dbReference type="GO" id="GO:0006310">
    <property type="term" value="P:DNA recombination"/>
    <property type="evidence" value="ECO:0007669"/>
    <property type="project" value="UniProtKB-KW"/>
</dbReference>
<dbReference type="Gene3D" id="1.10.443.10">
    <property type="entry name" value="Intergrase catalytic core"/>
    <property type="match status" value="1"/>
</dbReference>
<evidence type="ECO:0000313" key="9">
    <source>
        <dbReference type="Proteomes" id="UP001055025"/>
    </source>
</evidence>
<gene>
    <name evidence="8" type="ORF">ATOP_07330</name>
</gene>
<keyword evidence="3" id="KW-0233">DNA recombination</keyword>
<dbReference type="SUPFAM" id="SSF56349">
    <property type="entry name" value="DNA breaking-rejoining enzymes"/>
    <property type="match status" value="1"/>
</dbReference>
<evidence type="ECO:0000259" key="6">
    <source>
        <dbReference type="PROSITE" id="PS51898"/>
    </source>
</evidence>
<dbReference type="GO" id="GO:0003677">
    <property type="term" value="F:DNA binding"/>
    <property type="evidence" value="ECO:0007669"/>
    <property type="project" value="UniProtKB-UniRule"/>
</dbReference>
<dbReference type="Pfam" id="PF00589">
    <property type="entry name" value="Phage_integrase"/>
    <property type="match status" value="1"/>
</dbReference>
<evidence type="ECO:0000256" key="1">
    <source>
        <dbReference type="ARBA" id="ARBA00008857"/>
    </source>
</evidence>
<dbReference type="PROSITE" id="PS51900">
    <property type="entry name" value="CB"/>
    <property type="match status" value="1"/>
</dbReference>
<dbReference type="InterPro" id="IPR050090">
    <property type="entry name" value="Tyrosine_recombinase_XerCD"/>
</dbReference>
<dbReference type="Gene3D" id="1.10.150.130">
    <property type="match status" value="1"/>
</dbReference>
<name>A0AAV5B2K9_9ACTN</name>
<evidence type="ECO:0000256" key="5">
    <source>
        <dbReference type="SAM" id="Coils"/>
    </source>
</evidence>
<dbReference type="AlphaFoldDB" id="A0AAV5B2K9"/>
<feature type="coiled-coil region" evidence="5">
    <location>
        <begin position="42"/>
        <end position="69"/>
    </location>
</feature>
<feature type="domain" description="Core-binding (CB)" evidence="7">
    <location>
        <begin position="75"/>
        <end position="158"/>
    </location>
</feature>
<evidence type="ECO:0000256" key="4">
    <source>
        <dbReference type="PROSITE-ProRule" id="PRU01248"/>
    </source>
</evidence>
<evidence type="ECO:0000313" key="8">
    <source>
        <dbReference type="EMBL" id="GJM55078.1"/>
    </source>
</evidence>
<proteinExistence type="inferred from homology"/>
<feature type="domain" description="Tyr recombinase" evidence="6">
    <location>
        <begin position="181"/>
        <end position="381"/>
    </location>
</feature>
<organism evidence="8 9">
    <name type="scientific">Granulimonas faecalis</name>
    <dbReference type="NCBI Taxonomy" id="2894155"/>
    <lineage>
        <taxon>Bacteria</taxon>
        <taxon>Bacillati</taxon>
        <taxon>Actinomycetota</taxon>
        <taxon>Coriobacteriia</taxon>
        <taxon>Coriobacteriales</taxon>
        <taxon>Kribbibacteriaceae</taxon>
        <taxon>Granulimonas</taxon>
    </lineage>
</organism>
<keyword evidence="2 4" id="KW-0238">DNA-binding</keyword>
<dbReference type="InterPro" id="IPR002104">
    <property type="entry name" value="Integrase_catalytic"/>
</dbReference>
<dbReference type="PANTHER" id="PTHR30349">
    <property type="entry name" value="PHAGE INTEGRASE-RELATED"/>
    <property type="match status" value="1"/>
</dbReference>
<keyword evidence="5" id="KW-0175">Coiled coil</keyword>
<dbReference type="EMBL" id="BQKC01000001">
    <property type="protein sequence ID" value="GJM55078.1"/>
    <property type="molecule type" value="Genomic_DNA"/>
</dbReference>
<dbReference type="Proteomes" id="UP001055025">
    <property type="component" value="Unassembled WGS sequence"/>
</dbReference>
<dbReference type="InterPro" id="IPR044068">
    <property type="entry name" value="CB"/>
</dbReference>
<dbReference type="GO" id="GO:0015074">
    <property type="term" value="P:DNA integration"/>
    <property type="evidence" value="ECO:0007669"/>
    <property type="project" value="InterPro"/>
</dbReference>
<dbReference type="PANTHER" id="PTHR30349:SF41">
    <property type="entry name" value="INTEGRASE_RECOMBINASE PROTEIN MJ0367-RELATED"/>
    <property type="match status" value="1"/>
</dbReference>
<dbReference type="InterPro" id="IPR011010">
    <property type="entry name" value="DNA_brk_join_enz"/>
</dbReference>
<dbReference type="CDD" id="cd01189">
    <property type="entry name" value="INT_ICEBs1_C_like"/>
    <property type="match status" value="1"/>
</dbReference>
<evidence type="ECO:0000256" key="3">
    <source>
        <dbReference type="ARBA" id="ARBA00023172"/>
    </source>
</evidence>
<evidence type="ECO:0000259" key="7">
    <source>
        <dbReference type="PROSITE" id="PS51900"/>
    </source>
</evidence>
<accession>A0AAV5B2K9</accession>
<dbReference type="PROSITE" id="PS51898">
    <property type="entry name" value="TYR_RECOMBINASE"/>
    <property type="match status" value="1"/>
</dbReference>
<keyword evidence="9" id="KW-1185">Reference proteome</keyword>
<dbReference type="InterPro" id="IPR010998">
    <property type="entry name" value="Integrase_recombinase_N"/>
</dbReference>
<reference evidence="8" key="1">
    <citation type="journal article" date="2022" name="Int. J. Syst. Evol. Microbiol.">
        <title>Granulimonas faecalis gen. nov., sp. nov., and Leptogranulimonas caecicola gen. nov., sp. nov., novel lactate-producing Atopobiaceae bacteria isolated from mouse intestines, and an emended description of the family Atopobiaceae.</title>
        <authorList>
            <person name="Morinaga K."/>
            <person name="Kusada H."/>
            <person name="Sakamoto S."/>
            <person name="Murakami T."/>
            <person name="Toyoda A."/>
            <person name="Mori H."/>
            <person name="Meng X.Y."/>
            <person name="Takashino M."/>
            <person name="Murotomi K."/>
            <person name="Tamaki H."/>
        </authorList>
    </citation>
    <scope>NUCLEOTIDE SEQUENCE</scope>
    <source>
        <strain evidence="8">OPF53</strain>
    </source>
</reference>
<comment type="similarity">
    <text evidence="1">Belongs to the 'phage' integrase family.</text>
</comment>
<comment type="caution">
    <text evidence="8">The sequence shown here is derived from an EMBL/GenBank/DDBJ whole genome shotgun (WGS) entry which is preliminary data.</text>
</comment>
<evidence type="ECO:0000256" key="2">
    <source>
        <dbReference type="ARBA" id="ARBA00023125"/>
    </source>
</evidence>
<dbReference type="RefSeq" id="WP_265590691.1">
    <property type="nucleotide sequence ID" value="NZ_BQKC01000001.1"/>
</dbReference>
<sequence>MKYQSAFLKDRKGRKGWTGYLKFKDGDGRWRECSRSLKAATKTEARRELASWRAEMEDAAEREAEARTDALGTRAEVPDYVAGMVDRLEASGAIEPSTASGYRTTVNHIRRRFTGVTVADLTAAEVQAWEADLTASGLGSSTVGKCHRLLKQAMKEACALDLIKRNPLDAVRPPKRRPVHEGINALDLDGRTRLLDALDAMELTPVTVGARVALYTGLRRGEVCGLRWADIDPEAGVLWVRRSIGKGGYVKDPKTGKGRDVALPPSLAAALADWRAFMEEAYRAAGAVLPRTAYVLGYGDRFMSPELLGKQWATLAGALGIRGTEGRIPTFHDLRHTWATLYLAAGGDVKTAASNLGHADVSMTLNTYASADPDAKRRAAVLVEGAMRAPEGAAVPFRARGEAV</sequence>
<dbReference type="InterPro" id="IPR013762">
    <property type="entry name" value="Integrase-like_cat_sf"/>
</dbReference>